<sequence>MEALLYVLFFVALGALITWSKKRSARRVQETAAGRAELRSLAEGRGWTYQPGVPGLIDEFSGAGPLPVAKGVAGGNVVTGTHRGFAFRAFEYQSTLSIGSGVDNHSRQQIHYFPVWALKLTAPVPDIRILHRRWHSKLTSGTPLTTGIPQVDEQFHIVAEDEERARALLHSGLAQFLTSDPRAGEWPLEVRYGHLLTWRREEKLSTENLDVMLDFLTDAVGRLPAQTS</sequence>
<dbReference type="EMBL" id="CP048882">
    <property type="protein sequence ID" value="QPP07974.1"/>
    <property type="molecule type" value="Genomic_DNA"/>
</dbReference>
<dbReference type="AlphaFoldDB" id="A0A7T1WSX1"/>
<accession>A0A7T1WSX1</accession>
<dbReference type="KEGG" id="sbat:G4Z16_17945"/>
<organism evidence="1 2">
    <name type="scientific">Streptomyces bathyalis</name>
    <dbReference type="NCBI Taxonomy" id="2710756"/>
    <lineage>
        <taxon>Bacteria</taxon>
        <taxon>Bacillati</taxon>
        <taxon>Actinomycetota</taxon>
        <taxon>Actinomycetes</taxon>
        <taxon>Kitasatosporales</taxon>
        <taxon>Streptomycetaceae</taxon>
        <taxon>Streptomyces</taxon>
    </lineage>
</organism>
<name>A0A7T1WSX1_9ACTN</name>
<keyword evidence="2" id="KW-1185">Reference proteome</keyword>
<evidence type="ECO:0000313" key="1">
    <source>
        <dbReference type="EMBL" id="QPP07974.1"/>
    </source>
</evidence>
<dbReference type="RefSeq" id="WP_197351768.1">
    <property type="nucleotide sequence ID" value="NZ_CP048882.1"/>
</dbReference>
<gene>
    <name evidence="1" type="ORF">G4Z16_17945</name>
</gene>
<protein>
    <recommendedName>
        <fullName evidence="3">DUF3137 domain-containing protein</fullName>
    </recommendedName>
</protein>
<evidence type="ECO:0008006" key="3">
    <source>
        <dbReference type="Google" id="ProtNLM"/>
    </source>
</evidence>
<proteinExistence type="predicted"/>
<evidence type="ECO:0000313" key="2">
    <source>
        <dbReference type="Proteomes" id="UP000595046"/>
    </source>
</evidence>
<dbReference type="Proteomes" id="UP000595046">
    <property type="component" value="Chromosome"/>
</dbReference>
<reference evidence="2" key="1">
    <citation type="submission" date="2020-02" db="EMBL/GenBank/DDBJ databases">
        <title>Streptomyces sp. ASO4wet.</title>
        <authorList>
            <person name="Risdian C."/>
            <person name="Landwehr W."/>
            <person name="Schupp P."/>
            <person name="Wink J."/>
        </authorList>
    </citation>
    <scope>NUCLEOTIDE SEQUENCE [LARGE SCALE GENOMIC DNA]</scope>
    <source>
        <strain evidence="2">ASO4wet</strain>
    </source>
</reference>